<dbReference type="EC" id="2.1.1.193" evidence="3 12"/>
<evidence type="ECO:0000256" key="4">
    <source>
        <dbReference type="ARBA" id="ARBA00013673"/>
    </source>
</evidence>
<evidence type="ECO:0000256" key="8">
    <source>
        <dbReference type="ARBA" id="ARBA00022679"/>
    </source>
</evidence>
<dbReference type="Proteomes" id="UP000537260">
    <property type="component" value="Unassembled WGS sequence"/>
</dbReference>
<keyword evidence="16" id="KW-1185">Reference proteome</keyword>
<comment type="catalytic activity">
    <reaction evidence="11 12">
        <text>uridine(1498) in 16S rRNA + S-adenosyl-L-methionine = N(3)-methyluridine(1498) in 16S rRNA + S-adenosyl-L-homocysteine + H(+)</text>
        <dbReference type="Rhea" id="RHEA:42920"/>
        <dbReference type="Rhea" id="RHEA-COMP:10283"/>
        <dbReference type="Rhea" id="RHEA-COMP:10284"/>
        <dbReference type="ChEBI" id="CHEBI:15378"/>
        <dbReference type="ChEBI" id="CHEBI:57856"/>
        <dbReference type="ChEBI" id="CHEBI:59789"/>
        <dbReference type="ChEBI" id="CHEBI:65315"/>
        <dbReference type="ChEBI" id="CHEBI:74502"/>
        <dbReference type="EC" id="2.1.1.193"/>
    </reaction>
</comment>
<gene>
    <name evidence="15" type="ORF">HNR05_000658</name>
</gene>
<keyword evidence="6 12" id="KW-0698">rRNA processing</keyword>
<evidence type="ECO:0000256" key="7">
    <source>
        <dbReference type="ARBA" id="ARBA00022603"/>
    </source>
</evidence>
<dbReference type="Gene3D" id="2.40.240.20">
    <property type="entry name" value="Hypothetical PUA domain-like, domain 1"/>
    <property type="match status" value="1"/>
</dbReference>
<evidence type="ECO:0000256" key="12">
    <source>
        <dbReference type="PIRNR" id="PIRNR015601"/>
    </source>
</evidence>
<dbReference type="InterPro" id="IPR015947">
    <property type="entry name" value="PUA-like_sf"/>
</dbReference>
<evidence type="ECO:0000256" key="1">
    <source>
        <dbReference type="ARBA" id="ARBA00004496"/>
    </source>
</evidence>
<evidence type="ECO:0000313" key="15">
    <source>
        <dbReference type="EMBL" id="NYJ18867.1"/>
    </source>
</evidence>
<dbReference type="NCBIfam" id="TIGR00046">
    <property type="entry name" value="RsmE family RNA methyltransferase"/>
    <property type="match status" value="1"/>
</dbReference>
<evidence type="ECO:0000256" key="10">
    <source>
        <dbReference type="ARBA" id="ARBA00025699"/>
    </source>
</evidence>
<evidence type="ECO:0000256" key="11">
    <source>
        <dbReference type="ARBA" id="ARBA00047944"/>
    </source>
</evidence>
<evidence type="ECO:0000256" key="6">
    <source>
        <dbReference type="ARBA" id="ARBA00022552"/>
    </source>
</evidence>
<dbReference type="InterPro" id="IPR046886">
    <property type="entry name" value="RsmE_MTase_dom"/>
</dbReference>
<dbReference type="SUPFAM" id="SSF88697">
    <property type="entry name" value="PUA domain-like"/>
    <property type="match status" value="1"/>
</dbReference>
<dbReference type="Gene3D" id="3.40.1280.10">
    <property type="match status" value="1"/>
</dbReference>
<dbReference type="RefSeq" id="WP_179577719.1">
    <property type="nucleotide sequence ID" value="NZ_JACCFM010000001.1"/>
</dbReference>
<dbReference type="PIRSF" id="PIRSF015601">
    <property type="entry name" value="MTase_slr0722"/>
    <property type="match status" value="1"/>
</dbReference>
<evidence type="ECO:0000256" key="9">
    <source>
        <dbReference type="ARBA" id="ARBA00022691"/>
    </source>
</evidence>
<evidence type="ECO:0000256" key="3">
    <source>
        <dbReference type="ARBA" id="ARBA00012328"/>
    </source>
</evidence>
<comment type="caution">
    <text evidence="15">The sequence shown here is derived from an EMBL/GenBank/DDBJ whole genome shotgun (WGS) entry which is preliminary data.</text>
</comment>
<keyword evidence="7 12" id="KW-0489">Methyltransferase</keyword>
<dbReference type="SUPFAM" id="SSF75217">
    <property type="entry name" value="alpha/beta knot"/>
    <property type="match status" value="1"/>
</dbReference>
<comment type="function">
    <text evidence="10 12">Specifically methylates the N3 position of the uracil ring of uridine 1498 (m3U1498) in 16S rRNA. Acts on the fully assembled 30S ribosomal subunit.</text>
</comment>
<evidence type="ECO:0000313" key="16">
    <source>
        <dbReference type="Proteomes" id="UP000537260"/>
    </source>
</evidence>
<dbReference type="GO" id="GO:0070475">
    <property type="term" value="P:rRNA base methylation"/>
    <property type="evidence" value="ECO:0007669"/>
    <property type="project" value="TreeGrafter"/>
</dbReference>
<sequence>MAHFFLDETLSASLCAPGSTVSIGGSEAKHAVTVSRIRPGEQLLLGNGAGMILHGTVVTAEPAELTLLVDTRELTPAATPRIVLVQALAKGDRDELAVQAATELGVDGVIPWTAARSISRWEGAKVTKGRERWASIVREASKQSIRPWLPVVADLVSTKQLVKLATETRMLLLEPSATARLTEVDFVVEFEADVEADVDDAADATSRRDILLIVGPEGGIAPSELDALEAAGATRVRLGDTVLRTSTAGPAALAILNATLRRW</sequence>
<keyword evidence="8 12" id="KW-0808">Transferase</keyword>
<dbReference type="AlphaFoldDB" id="A0A7Z0EC09"/>
<name>A0A7Z0EC09_9MICO</name>
<evidence type="ECO:0000256" key="2">
    <source>
        <dbReference type="ARBA" id="ARBA00005528"/>
    </source>
</evidence>
<feature type="domain" description="Ribosomal RNA small subunit methyltransferase E methyltransferase" evidence="13">
    <location>
        <begin position="80"/>
        <end position="256"/>
    </location>
</feature>
<comment type="similarity">
    <text evidence="2 12">Belongs to the RNA methyltransferase RsmE family.</text>
</comment>
<dbReference type="GO" id="GO:0070042">
    <property type="term" value="F:rRNA (uridine-N3-)-methyltransferase activity"/>
    <property type="evidence" value="ECO:0007669"/>
    <property type="project" value="TreeGrafter"/>
</dbReference>
<proteinExistence type="inferred from homology"/>
<dbReference type="CDD" id="cd18084">
    <property type="entry name" value="RsmE-like"/>
    <property type="match status" value="1"/>
</dbReference>
<reference evidence="15 16" key="1">
    <citation type="submission" date="2020-07" db="EMBL/GenBank/DDBJ databases">
        <title>Sequencing the genomes of 1000 actinobacteria strains.</title>
        <authorList>
            <person name="Klenk H.-P."/>
        </authorList>
    </citation>
    <scope>NUCLEOTIDE SEQUENCE [LARGE SCALE GENOMIC DNA]</scope>
    <source>
        <strain evidence="15 16">LI1</strain>
    </source>
</reference>
<keyword evidence="9 12" id="KW-0949">S-adenosyl-L-methionine</keyword>
<dbReference type="GO" id="GO:0005737">
    <property type="term" value="C:cytoplasm"/>
    <property type="evidence" value="ECO:0007669"/>
    <property type="project" value="UniProtKB-SubCell"/>
</dbReference>
<dbReference type="EMBL" id="JACCFM010000001">
    <property type="protein sequence ID" value="NYJ18867.1"/>
    <property type="molecule type" value="Genomic_DNA"/>
</dbReference>
<dbReference type="PANTHER" id="PTHR30027">
    <property type="entry name" value="RIBOSOMAL RNA SMALL SUBUNIT METHYLTRANSFERASE E"/>
    <property type="match status" value="1"/>
</dbReference>
<evidence type="ECO:0000256" key="5">
    <source>
        <dbReference type="ARBA" id="ARBA00022490"/>
    </source>
</evidence>
<dbReference type="Pfam" id="PF04452">
    <property type="entry name" value="Methyltrans_RNA"/>
    <property type="match status" value="1"/>
</dbReference>
<organism evidence="15 16">
    <name type="scientific">Glaciibacter psychrotolerans</name>
    <dbReference type="NCBI Taxonomy" id="670054"/>
    <lineage>
        <taxon>Bacteria</taxon>
        <taxon>Bacillati</taxon>
        <taxon>Actinomycetota</taxon>
        <taxon>Actinomycetes</taxon>
        <taxon>Micrococcales</taxon>
        <taxon>Microbacteriaceae</taxon>
        <taxon>Glaciibacter</taxon>
    </lineage>
</organism>
<evidence type="ECO:0000259" key="13">
    <source>
        <dbReference type="Pfam" id="PF04452"/>
    </source>
</evidence>
<accession>A0A7Z0EC09</accession>
<feature type="domain" description="Ribosomal RNA small subunit methyltransferase E PUA-like" evidence="14">
    <location>
        <begin position="24"/>
        <end position="59"/>
    </location>
</feature>
<dbReference type="InterPro" id="IPR029028">
    <property type="entry name" value="Alpha/beta_knot_MTases"/>
</dbReference>
<dbReference type="InterPro" id="IPR046887">
    <property type="entry name" value="RsmE_PUA-like"/>
</dbReference>
<dbReference type="Pfam" id="PF20260">
    <property type="entry name" value="PUA_4"/>
    <property type="match status" value="1"/>
</dbReference>
<comment type="subcellular location">
    <subcellularLocation>
        <location evidence="1 12">Cytoplasm</location>
    </subcellularLocation>
</comment>
<dbReference type="NCBIfam" id="NF008693">
    <property type="entry name" value="PRK11713.2-3"/>
    <property type="match status" value="1"/>
</dbReference>
<keyword evidence="5 12" id="KW-0963">Cytoplasm</keyword>
<evidence type="ECO:0000259" key="14">
    <source>
        <dbReference type="Pfam" id="PF20260"/>
    </source>
</evidence>
<dbReference type="InterPro" id="IPR029026">
    <property type="entry name" value="tRNA_m1G_MTases_N"/>
</dbReference>
<protein>
    <recommendedName>
        <fullName evidence="4 12">Ribosomal RNA small subunit methyltransferase E</fullName>
        <ecNumber evidence="3 12">2.1.1.193</ecNumber>
    </recommendedName>
</protein>
<dbReference type="PANTHER" id="PTHR30027:SF3">
    <property type="entry name" value="16S RRNA (URACIL(1498)-N(3))-METHYLTRANSFERASE"/>
    <property type="match status" value="1"/>
</dbReference>
<dbReference type="InterPro" id="IPR006700">
    <property type="entry name" value="RsmE"/>
</dbReference>